<reference evidence="2" key="2">
    <citation type="journal article" date="2021" name="PeerJ">
        <title>Extensive microbial diversity within the chicken gut microbiome revealed by metagenomics and culture.</title>
        <authorList>
            <person name="Gilroy R."/>
            <person name="Ravi A."/>
            <person name="Getino M."/>
            <person name="Pursley I."/>
            <person name="Horton D.L."/>
            <person name="Alikhan N.F."/>
            <person name="Baker D."/>
            <person name="Gharbi K."/>
            <person name="Hall N."/>
            <person name="Watson M."/>
            <person name="Adriaenssens E.M."/>
            <person name="Foster-Nyarko E."/>
            <person name="Jarju S."/>
            <person name="Secka A."/>
            <person name="Antonio M."/>
            <person name="Oren A."/>
            <person name="Chaudhuri R.R."/>
            <person name="La Ragione R."/>
            <person name="Hildebrand F."/>
            <person name="Pallen M.J."/>
        </authorList>
    </citation>
    <scope>NUCLEOTIDE SEQUENCE</scope>
    <source>
        <strain evidence="2">CHK154-7741</strain>
    </source>
</reference>
<proteinExistence type="predicted"/>
<dbReference type="EMBL" id="DVOD01000047">
    <property type="protein sequence ID" value="HIU92735.1"/>
    <property type="molecule type" value="Genomic_DNA"/>
</dbReference>
<sequence>MSAQVQFGQLSKLKAMDLKKNPQAQSIQKELQSQATIFEQAQQAYEAAAQNGEGTQATTGAFAQSAMSVDELQAEMDKQQEKLEKLMTQLQPEADKANNQPQGENEDEKNKVKPKQFGSLMA</sequence>
<evidence type="ECO:0000313" key="2">
    <source>
        <dbReference type="EMBL" id="HIU92735.1"/>
    </source>
</evidence>
<organism evidence="2 3">
    <name type="scientific">Candidatus Limenecus avicola</name>
    <dbReference type="NCBI Taxonomy" id="2840847"/>
    <lineage>
        <taxon>Bacteria</taxon>
        <taxon>Bacillati</taxon>
        <taxon>Bacillota</taxon>
        <taxon>Clostridia</taxon>
        <taxon>Eubacteriales</taxon>
        <taxon>Clostridiaceae</taxon>
        <taxon>Clostridiaceae incertae sedis</taxon>
        <taxon>Candidatus Limenecus</taxon>
    </lineage>
</organism>
<comment type="caution">
    <text evidence="2">The sequence shown here is derived from an EMBL/GenBank/DDBJ whole genome shotgun (WGS) entry which is preliminary data.</text>
</comment>
<dbReference type="AlphaFoldDB" id="A0A9D1N0T4"/>
<evidence type="ECO:0000313" key="3">
    <source>
        <dbReference type="Proteomes" id="UP000886748"/>
    </source>
</evidence>
<protein>
    <submittedName>
        <fullName evidence="2">Uncharacterized protein</fullName>
    </submittedName>
</protein>
<feature type="region of interest" description="Disordered" evidence="1">
    <location>
        <begin position="68"/>
        <end position="122"/>
    </location>
</feature>
<gene>
    <name evidence="2" type="ORF">IAD26_06335</name>
</gene>
<reference evidence="2" key="1">
    <citation type="submission" date="2020-10" db="EMBL/GenBank/DDBJ databases">
        <authorList>
            <person name="Gilroy R."/>
        </authorList>
    </citation>
    <scope>NUCLEOTIDE SEQUENCE</scope>
    <source>
        <strain evidence="2">CHK154-7741</strain>
    </source>
</reference>
<dbReference type="Proteomes" id="UP000886748">
    <property type="component" value="Unassembled WGS sequence"/>
</dbReference>
<evidence type="ECO:0000256" key="1">
    <source>
        <dbReference type="SAM" id="MobiDB-lite"/>
    </source>
</evidence>
<name>A0A9D1N0T4_9CLOT</name>
<feature type="compositionally biased region" description="Basic and acidic residues" evidence="1">
    <location>
        <begin position="75"/>
        <end position="85"/>
    </location>
</feature>
<accession>A0A9D1N0T4</accession>